<feature type="compositionally biased region" description="Basic and acidic residues" evidence="1">
    <location>
        <begin position="84"/>
        <end position="104"/>
    </location>
</feature>
<reference evidence="3 4" key="1">
    <citation type="submission" date="2024-09" db="EMBL/GenBank/DDBJ databases">
        <authorList>
            <person name="Sun Q."/>
            <person name="Mori K."/>
        </authorList>
    </citation>
    <scope>NUCLEOTIDE SEQUENCE [LARGE SCALE GENOMIC DNA]</scope>
    <source>
        <strain evidence="3 4">TBRC 1432</strain>
    </source>
</reference>
<dbReference type="SMART" id="SM00400">
    <property type="entry name" value="ZnF_CHCC"/>
    <property type="match status" value="1"/>
</dbReference>
<evidence type="ECO:0000259" key="2">
    <source>
        <dbReference type="SMART" id="SM00400"/>
    </source>
</evidence>
<protein>
    <submittedName>
        <fullName evidence="3">CHC2 zinc finger domain-containing protein</fullName>
    </submittedName>
</protein>
<dbReference type="InterPro" id="IPR036977">
    <property type="entry name" value="DNA_primase_Znf_CHC2"/>
</dbReference>
<evidence type="ECO:0000256" key="1">
    <source>
        <dbReference type="SAM" id="MobiDB-lite"/>
    </source>
</evidence>
<keyword evidence="4" id="KW-1185">Reference proteome</keyword>
<gene>
    <name evidence="3" type="ORF">ACFFH7_36560</name>
</gene>
<sequence length="133" mass="14702">MAVPPVPAVAPIVAVLRHYYPGWEPPVERGEWTRCRCPVHGEEHASASISFSRNAFRCHGCGSKGDVLSIIRQQEGGDHSSAVRRAEEISGGRYEPVPRRTDGKPRRRVFGQPGTGSAERPGDRRPLPPWLRS</sequence>
<evidence type="ECO:0000313" key="4">
    <source>
        <dbReference type="Proteomes" id="UP001589810"/>
    </source>
</evidence>
<dbReference type="RefSeq" id="WP_379794463.1">
    <property type="nucleotide sequence ID" value="NZ_JBHLUD010000013.1"/>
</dbReference>
<proteinExistence type="predicted"/>
<organism evidence="3 4">
    <name type="scientific">Kutzneria chonburiensis</name>
    <dbReference type="NCBI Taxonomy" id="1483604"/>
    <lineage>
        <taxon>Bacteria</taxon>
        <taxon>Bacillati</taxon>
        <taxon>Actinomycetota</taxon>
        <taxon>Actinomycetes</taxon>
        <taxon>Pseudonocardiales</taxon>
        <taxon>Pseudonocardiaceae</taxon>
        <taxon>Kutzneria</taxon>
    </lineage>
</organism>
<dbReference type="Pfam" id="PF01807">
    <property type="entry name" value="Zn_ribbon_DnaG"/>
    <property type="match status" value="1"/>
</dbReference>
<name>A0ABV6N394_9PSEU</name>
<dbReference type="EMBL" id="JBHLUD010000013">
    <property type="protein sequence ID" value="MFC0547071.1"/>
    <property type="molecule type" value="Genomic_DNA"/>
</dbReference>
<dbReference type="InterPro" id="IPR002694">
    <property type="entry name" value="Znf_CHC2"/>
</dbReference>
<accession>A0ABV6N394</accession>
<evidence type="ECO:0000313" key="3">
    <source>
        <dbReference type="EMBL" id="MFC0547071.1"/>
    </source>
</evidence>
<dbReference type="Gene3D" id="3.90.580.10">
    <property type="entry name" value="Zinc finger, CHC2-type domain"/>
    <property type="match status" value="1"/>
</dbReference>
<comment type="caution">
    <text evidence="3">The sequence shown here is derived from an EMBL/GenBank/DDBJ whole genome shotgun (WGS) entry which is preliminary data.</text>
</comment>
<dbReference type="Proteomes" id="UP001589810">
    <property type="component" value="Unassembled WGS sequence"/>
</dbReference>
<feature type="domain" description="Zinc finger CHC2-type" evidence="2">
    <location>
        <begin position="33"/>
        <end position="87"/>
    </location>
</feature>
<feature type="region of interest" description="Disordered" evidence="1">
    <location>
        <begin position="74"/>
        <end position="133"/>
    </location>
</feature>
<dbReference type="SUPFAM" id="SSF57783">
    <property type="entry name" value="Zinc beta-ribbon"/>
    <property type="match status" value="1"/>
</dbReference>